<dbReference type="AlphaFoldDB" id="A0A918JKX3"/>
<dbReference type="InterPro" id="IPR035987">
    <property type="entry name" value="Ribosomal_uS8_sf"/>
</dbReference>
<dbReference type="EMBL" id="BMXP01000003">
    <property type="protein sequence ID" value="GGW82508.1"/>
    <property type="molecule type" value="Genomic_DNA"/>
</dbReference>
<evidence type="ECO:0000313" key="11">
    <source>
        <dbReference type="EMBL" id="GGW82508.1"/>
    </source>
</evidence>
<comment type="similarity">
    <text evidence="2 9 10">Belongs to the universal ribosomal protein uS8 family.</text>
</comment>
<comment type="function">
    <text evidence="1 9">One of the primary rRNA binding proteins, it binds directly to 16S rRNA central domain where it helps coordinate assembly of the platform of the 30S subunit.</text>
</comment>
<proteinExistence type="inferred from homology"/>
<dbReference type="GO" id="GO:0006412">
    <property type="term" value="P:translation"/>
    <property type="evidence" value="ECO:0007669"/>
    <property type="project" value="UniProtKB-UniRule"/>
</dbReference>
<dbReference type="GO" id="GO:0005840">
    <property type="term" value="C:ribosome"/>
    <property type="evidence" value="ECO:0007669"/>
    <property type="project" value="UniProtKB-KW"/>
</dbReference>
<dbReference type="Gene3D" id="3.30.1370.30">
    <property type="match status" value="1"/>
</dbReference>
<evidence type="ECO:0000256" key="8">
    <source>
        <dbReference type="ARBA" id="ARBA00046740"/>
    </source>
</evidence>
<reference evidence="11" key="1">
    <citation type="journal article" date="2014" name="Int. J. Syst. Evol. Microbiol.">
        <title>Complete genome sequence of Corynebacterium casei LMG S-19264T (=DSM 44701T), isolated from a smear-ripened cheese.</title>
        <authorList>
            <consortium name="US DOE Joint Genome Institute (JGI-PGF)"/>
            <person name="Walter F."/>
            <person name="Albersmeier A."/>
            <person name="Kalinowski J."/>
            <person name="Ruckert C."/>
        </authorList>
    </citation>
    <scope>NUCLEOTIDE SEQUENCE</scope>
    <source>
        <strain evidence="11">KCTC 22164</strain>
    </source>
</reference>
<keyword evidence="3 9" id="KW-0699">rRNA-binding</keyword>
<dbReference type="InterPro" id="IPR000630">
    <property type="entry name" value="Ribosomal_uS8"/>
</dbReference>
<dbReference type="NCBIfam" id="NF001109">
    <property type="entry name" value="PRK00136.1"/>
    <property type="match status" value="1"/>
</dbReference>
<sequence length="130" mass="14143">MSMQDPIADMFTRIRNGQMAQKVSVTMPSSKLRQSICAVLKAEGYITDFAVSGDVKPVLEVELKYFEGKQVIDTIERVSRPGLRIYKKKDELPKVMGGLGVAIVSTSKGVMTDRAARNAGMGGEIIGYVA</sequence>
<dbReference type="GO" id="GO:0003735">
    <property type="term" value="F:structural constituent of ribosome"/>
    <property type="evidence" value="ECO:0007669"/>
    <property type="project" value="InterPro"/>
</dbReference>
<evidence type="ECO:0000256" key="6">
    <source>
        <dbReference type="ARBA" id="ARBA00023274"/>
    </source>
</evidence>
<evidence type="ECO:0000256" key="5">
    <source>
        <dbReference type="ARBA" id="ARBA00022980"/>
    </source>
</evidence>
<dbReference type="InterPro" id="IPR047863">
    <property type="entry name" value="Ribosomal_uS8_CS"/>
</dbReference>
<keyword evidence="6 9" id="KW-0687">Ribonucleoprotein</keyword>
<gene>
    <name evidence="9 11" type="primary">rpsH</name>
    <name evidence="11" type="ORF">GCM10007391_14470</name>
</gene>
<dbReference type="Gene3D" id="3.30.1490.10">
    <property type="match status" value="1"/>
</dbReference>
<keyword evidence="12" id="KW-1185">Reference proteome</keyword>
<dbReference type="PANTHER" id="PTHR11758">
    <property type="entry name" value="40S RIBOSOMAL PROTEIN S15A"/>
    <property type="match status" value="1"/>
</dbReference>
<comment type="caution">
    <text evidence="11">The sequence shown here is derived from an EMBL/GenBank/DDBJ whole genome shotgun (WGS) entry which is preliminary data.</text>
</comment>
<comment type="subunit">
    <text evidence="8 9">Part of the 30S ribosomal subunit. Contacts proteins S5 and S12.</text>
</comment>
<dbReference type="GO" id="GO:0019843">
    <property type="term" value="F:rRNA binding"/>
    <property type="evidence" value="ECO:0007669"/>
    <property type="project" value="UniProtKB-UniRule"/>
</dbReference>
<evidence type="ECO:0000256" key="4">
    <source>
        <dbReference type="ARBA" id="ARBA00022884"/>
    </source>
</evidence>
<dbReference type="PROSITE" id="PS00053">
    <property type="entry name" value="RIBOSOMAL_S8"/>
    <property type="match status" value="1"/>
</dbReference>
<keyword evidence="4 9" id="KW-0694">RNA-binding</keyword>
<evidence type="ECO:0000256" key="1">
    <source>
        <dbReference type="ARBA" id="ARBA00002569"/>
    </source>
</evidence>
<dbReference type="SUPFAM" id="SSF56047">
    <property type="entry name" value="Ribosomal protein S8"/>
    <property type="match status" value="1"/>
</dbReference>
<accession>A0A918JKX3</accession>
<organism evidence="11 12">
    <name type="scientific">Alteromonas halophila</name>
    <dbReference type="NCBI Taxonomy" id="516698"/>
    <lineage>
        <taxon>Bacteria</taxon>
        <taxon>Pseudomonadati</taxon>
        <taxon>Pseudomonadota</taxon>
        <taxon>Gammaproteobacteria</taxon>
        <taxon>Alteromonadales</taxon>
        <taxon>Alteromonadaceae</taxon>
        <taxon>Alteromonas/Salinimonas group</taxon>
        <taxon>Alteromonas</taxon>
    </lineage>
</organism>
<dbReference type="FunFam" id="3.30.1370.30:FF:000003">
    <property type="entry name" value="30S ribosomal protein S8"/>
    <property type="match status" value="1"/>
</dbReference>
<dbReference type="GO" id="GO:1990904">
    <property type="term" value="C:ribonucleoprotein complex"/>
    <property type="evidence" value="ECO:0007669"/>
    <property type="project" value="UniProtKB-KW"/>
</dbReference>
<reference evidence="11" key="2">
    <citation type="submission" date="2020-09" db="EMBL/GenBank/DDBJ databases">
        <authorList>
            <person name="Sun Q."/>
            <person name="Kim S."/>
        </authorList>
    </citation>
    <scope>NUCLEOTIDE SEQUENCE</scope>
    <source>
        <strain evidence="11">KCTC 22164</strain>
    </source>
</reference>
<dbReference type="HAMAP" id="MF_01302_B">
    <property type="entry name" value="Ribosomal_uS8_B"/>
    <property type="match status" value="1"/>
</dbReference>
<dbReference type="Proteomes" id="UP000631300">
    <property type="component" value="Unassembled WGS sequence"/>
</dbReference>
<dbReference type="GO" id="GO:0005737">
    <property type="term" value="C:cytoplasm"/>
    <property type="evidence" value="ECO:0007669"/>
    <property type="project" value="UniProtKB-ARBA"/>
</dbReference>
<protein>
    <recommendedName>
        <fullName evidence="7 9">Small ribosomal subunit protein uS8</fullName>
    </recommendedName>
</protein>
<evidence type="ECO:0000256" key="3">
    <source>
        <dbReference type="ARBA" id="ARBA00022730"/>
    </source>
</evidence>
<evidence type="ECO:0000313" key="12">
    <source>
        <dbReference type="Proteomes" id="UP000631300"/>
    </source>
</evidence>
<name>A0A918JKX3_9ALTE</name>
<dbReference type="Pfam" id="PF00410">
    <property type="entry name" value="Ribosomal_S8"/>
    <property type="match status" value="1"/>
</dbReference>
<evidence type="ECO:0000256" key="2">
    <source>
        <dbReference type="ARBA" id="ARBA00006471"/>
    </source>
</evidence>
<evidence type="ECO:0000256" key="7">
    <source>
        <dbReference type="ARBA" id="ARBA00035258"/>
    </source>
</evidence>
<evidence type="ECO:0000256" key="10">
    <source>
        <dbReference type="RuleBase" id="RU003660"/>
    </source>
</evidence>
<keyword evidence="5 9" id="KW-0689">Ribosomal protein</keyword>
<dbReference type="FunFam" id="3.30.1490.10:FF:000001">
    <property type="entry name" value="30S ribosomal protein S8"/>
    <property type="match status" value="1"/>
</dbReference>
<evidence type="ECO:0000256" key="9">
    <source>
        <dbReference type="HAMAP-Rule" id="MF_01302"/>
    </source>
</evidence>
<dbReference type="RefSeq" id="WP_189404876.1">
    <property type="nucleotide sequence ID" value="NZ_BMXP01000003.1"/>
</dbReference>